<name>A0AC59YFG5_RANTA</name>
<proteinExistence type="predicted"/>
<protein>
    <submittedName>
        <fullName evidence="1">Uncharacterized protein</fullName>
    </submittedName>
</protein>
<evidence type="ECO:0000313" key="2">
    <source>
        <dbReference type="Proteomes" id="UP001162501"/>
    </source>
</evidence>
<reference evidence="1" key="1">
    <citation type="submission" date="2023-05" db="EMBL/GenBank/DDBJ databases">
        <authorList>
            <consortium name="ELIXIR-Norway"/>
        </authorList>
    </citation>
    <scope>NUCLEOTIDE SEQUENCE</scope>
</reference>
<sequence length="106" mass="11464">MRLSHCSLSTARVQVETGHGEQRCCDTHACSVTAVVSDSLRPHGLQSARLLCPWGFSRQEYWSGWPCPPPRDLPDPGIEPTSLTSPALAGGFLTTRTTWGCDGGRP</sequence>
<evidence type="ECO:0000313" key="1">
    <source>
        <dbReference type="EMBL" id="CAM9646205.1"/>
    </source>
</evidence>
<dbReference type="Proteomes" id="UP001162501">
    <property type="component" value="Chromosome 14"/>
</dbReference>
<accession>A0AC59YFG5</accession>
<gene>
    <name evidence="1" type="ORF">MRATA1EN22A_LOCUS5451</name>
</gene>
<reference evidence="1" key="2">
    <citation type="submission" date="2025-03" db="EMBL/GenBank/DDBJ databases">
        <authorList>
            <consortium name="ELIXIR-Norway"/>
            <consortium name="Elixir Norway"/>
        </authorList>
    </citation>
    <scope>NUCLEOTIDE SEQUENCE</scope>
</reference>
<dbReference type="EMBL" id="OX596098">
    <property type="protein sequence ID" value="CAM9646205.1"/>
    <property type="molecule type" value="Genomic_DNA"/>
</dbReference>
<organism evidence="1 2">
    <name type="scientific">Rangifer tarandus platyrhynchus</name>
    <name type="common">Svalbard reindeer</name>
    <dbReference type="NCBI Taxonomy" id="3082113"/>
    <lineage>
        <taxon>Eukaryota</taxon>
        <taxon>Metazoa</taxon>
        <taxon>Chordata</taxon>
        <taxon>Craniata</taxon>
        <taxon>Vertebrata</taxon>
        <taxon>Euteleostomi</taxon>
        <taxon>Mammalia</taxon>
        <taxon>Eutheria</taxon>
        <taxon>Laurasiatheria</taxon>
        <taxon>Artiodactyla</taxon>
        <taxon>Ruminantia</taxon>
        <taxon>Pecora</taxon>
        <taxon>Cervidae</taxon>
        <taxon>Odocoileinae</taxon>
        <taxon>Rangifer</taxon>
    </lineage>
</organism>